<proteinExistence type="predicted"/>
<sequence length="54" mass="5565">MTLKTILSAAVLTLAPTLALADGCGWEKKMNANQCADGQTFDTTSGTCVDQATS</sequence>
<reference evidence="2 3" key="1">
    <citation type="submission" date="2019-03" db="EMBL/GenBank/DDBJ databases">
        <title>Genomic Encyclopedia of Type Strains, Phase IV (KMG-IV): sequencing the most valuable type-strain genomes for metagenomic binning, comparative biology and taxonomic classification.</title>
        <authorList>
            <person name="Goeker M."/>
        </authorList>
    </citation>
    <scope>NUCLEOTIDE SEQUENCE [LARGE SCALE GENOMIC DNA]</scope>
    <source>
        <strain evidence="2 3">DSM 18063</strain>
    </source>
</reference>
<protein>
    <recommendedName>
        <fullName evidence="4">Chitin binding peritrophin-A-like protein</fullName>
    </recommendedName>
</protein>
<accession>A0A4R2Q178</accession>
<keyword evidence="3" id="KW-1185">Reference proteome</keyword>
<evidence type="ECO:0000313" key="2">
    <source>
        <dbReference type="EMBL" id="TCP42372.1"/>
    </source>
</evidence>
<keyword evidence="1" id="KW-0732">Signal</keyword>
<feature type="chain" id="PRO_5020334547" description="Chitin binding peritrophin-A-like protein" evidence="1">
    <location>
        <begin position="22"/>
        <end position="54"/>
    </location>
</feature>
<dbReference type="Proteomes" id="UP000294835">
    <property type="component" value="Unassembled WGS sequence"/>
</dbReference>
<gene>
    <name evidence="2" type="ORF">EV662_103280</name>
</gene>
<dbReference type="RefSeq" id="WP_165915547.1">
    <property type="nucleotide sequence ID" value="NZ_SLXP01000003.1"/>
</dbReference>
<evidence type="ECO:0008006" key="4">
    <source>
        <dbReference type="Google" id="ProtNLM"/>
    </source>
</evidence>
<evidence type="ECO:0000256" key="1">
    <source>
        <dbReference type="SAM" id="SignalP"/>
    </source>
</evidence>
<comment type="caution">
    <text evidence="2">The sequence shown here is derived from an EMBL/GenBank/DDBJ whole genome shotgun (WGS) entry which is preliminary data.</text>
</comment>
<dbReference type="EMBL" id="SLXP01000003">
    <property type="protein sequence ID" value="TCP42372.1"/>
    <property type="molecule type" value="Genomic_DNA"/>
</dbReference>
<feature type="signal peptide" evidence="1">
    <location>
        <begin position="1"/>
        <end position="21"/>
    </location>
</feature>
<name>A0A4R2Q178_9RHOB</name>
<dbReference type="AlphaFoldDB" id="A0A4R2Q178"/>
<evidence type="ECO:0000313" key="3">
    <source>
        <dbReference type="Proteomes" id="UP000294835"/>
    </source>
</evidence>
<organism evidence="2 3">
    <name type="scientific">Rhodovulum marinum</name>
    <dbReference type="NCBI Taxonomy" id="320662"/>
    <lineage>
        <taxon>Bacteria</taxon>
        <taxon>Pseudomonadati</taxon>
        <taxon>Pseudomonadota</taxon>
        <taxon>Alphaproteobacteria</taxon>
        <taxon>Rhodobacterales</taxon>
        <taxon>Paracoccaceae</taxon>
        <taxon>Rhodovulum</taxon>
    </lineage>
</organism>